<reference evidence="14 15" key="1">
    <citation type="submission" date="2014-04" db="EMBL/GenBank/DDBJ databases">
        <authorList>
            <consortium name="DOE Joint Genome Institute"/>
            <person name="Kuo A."/>
            <person name="Gay G."/>
            <person name="Dore J."/>
            <person name="Kohler A."/>
            <person name="Nagy L.G."/>
            <person name="Floudas D."/>
            <person name="Copeland A."/>
            <person name="Barry K.W."/>
            <person name="Cichocki N."/>
            <person name="Veneault-Fourrey C."/>
            <person name="LaButti K."/>
            <person name="Lindquist E.A."/>
            <person name="Lipzen A."/>
            <person name="Lundell T."/>
            <person name="Morin E."/>
            <person name="Murat C."/>
            <person name="Sun H."/>
            <person name="Tunlid A."/>
            <person name="Henrissat B."/>
            <person name="Grigoriev I.V."/>
            <person name="Hibbett D.S."/>
            <person name="Martin F."/>
            <person name="Nordberg H.P."/>
            <person name="Cantor M.N."/>
            <person name="Hua S.X."/>
        </authorList>
    </citation>
    <scope>NUCLEOTIDE SEQUENCE [LARGE SCALE GENOMIC DNA]</scope>
    <source>
        <strain evidence="15">h7</strain>
    </source>
</reference>
<evidence type="ECO:0000256" key="6">
    <source>
        <dbReference type="ARBA" id="ARBA00022806"/>
    </source>
</evidence>
<keyword evidence="15" id="KW-1185">Reference proteome</keyword>
<dbReference type="Pfam" id="PF13445">
    <property type="entry name" value="zf-RING_UBOX"/>
    <property type="match status" value="1"/>
</dbReference>
<evidence type="ECO:0000256" key="7">
    <source>
        <dbReference type="ARBA" id="ARBA00022833"/>
    </source>
</evidence>
<keyword evidence="5" id="KW-0378">Hydrolase</keyword>
<name>A0A0C3BXB3_HEBCY</name>
<dbReference type="InterPro" id="IPR038718">
    <property type="entry name" value="SNF2-like_sf"/>
</dbReference>
<dbReference type="CDD" id="cd18008">
    <property type="entry name" value="DEXDc_SHPRH-like"/>
    <property type="match status" value="1"/>
</dbReference>
<evidence type="ECO:0000256" key="9">
    <source>
        <dbReference type="PROSITE-ProRule" id="PRU00175"/>
    </source>
</evidence>
<dbReference type="Pfam" id="PF00176">
    <property type="entry name" value="SNF2-rel_dom"/>
    <property type="match status" value="1"/>
</dbReference>
<protein>
    <recommendedName>
        <fullName evidence="16">RING-type domain-containing protein</fullName>
    </recommendedName>
</protein>
<dbReference type="HOGENOM" id="CLU_000315_2_8_1"/>
<keyword evidence="4 9" id="KW-0863">Zinc-finger</keyword>
<feature type="compositionally biased region" description="Acidic residues" evidence="10">
    <location>
        <begin position="1108"/>
        <end position="1144"/>
    </location>
</feature>
<dbReference type="InterPro" id="IPR050628">
    <property type="entry name" value="SNF2_RAD54_helicase_TF"/>
</dbReference>
<dbReference type="Proteomes" id="UP000053424">
    <property type="component" value="Unassembled WGS sequence"/>
</dbReference>
<dbReference type="InterPro" id="IPR001650">
    <property type="entry name" value="Helicase_C-like"/>
</dbReference>
<feature type="region of interest" description="Disordered" evidence="10">
    <location>
        <begin position="211"/>
        <end position="241"/>
    </location>
</feature>
<dbReference type="InterPro" id="IPR001841">
    <property type="entry name" value="Znf_RING"/>
</dbReference>
<dbReference type="GO" id="GO:0008270">
    <property type="term" value="F:zinc ion binding"/>
    <property type="evidence" value="ECO:0007669"/>
    <property type="project" value="UniProtKB-KW"/>
</dbReference>
<dbReference type="GO" id="GO:0016787">
    <property type="term" value="F:hydrolase activity"/>
    <property type="evidence" value="ECO:0007669"/>
    <property type="project" value="UniProtKB-KW"/>
</dbReference>
<feature type="compositionally biased region" description="Polar residues" evidence="10">
    <location>
        <begin position="169"/>
        <end position="181"/>
    </location>
</feature>
<feature type="domain" description="RING-type" evidence="11">
    <location>
        <begin position="984"/>
        <end position="1036"/>
    </location>
</feature>
<dbReference type="STRING" id="686832.A0A0C3BXB3"/>
<comment type="similarity">
    <text evidence="1">Belongs to the SNF2/RAD54 helicase family.</text>
</comment>
<evidence type="ECO:0000256" key="3">
    <source>
        <dbReference type="ARBA" id="ARBA00022741"/>
    </source>
</evidence>
<dbReference type="GO" id="GO:0005634">
    <property type="term" value="C:nucleus"/>
    <property type="evidence" value="ECO:0007669"/>
    <property type="project" value="TreeGrafter"/>
</dbReference>
<dbReference type="GO" id="GO:0005737">
    <property type="term" value="C:cytoplasm"/>
    <property type="evidence" value="ECO:0007669"/>
    <property type="project" value="TreeGrafter"/>
</dbReference>
<dbReference type="GO" id="GO:0005524">
    <property type="term" value="F:ATP binding"/>
    <property type="evidence" value="ECO:0007669"/>
    <property type="project" value="UniProtKB-KW"/>
</dbReference>
<dbReference type="InterPro" id="IPR000330">
    <property type="entry name" value="SNF2_N"/>
</dbReference>
<proteinExistence type="inferred from homology"/>
<feature type="domain" description="Helicase C-terminal" evidence="13">
    <location>
        <begin position="1207"/>
        <end position="1365"/>
    </location>
</feature>
<evidence type="ECO:0000256" key="1">
    <source>
        <dbReference type="ARBA" id="ARBA00007025"/>
    </source>
</evidence>
<organism evidence="14 15">
    <name type="scientific">Hebeloma cylindrosporum</name>
    <dbReference type="NCBI Taxonomy" id="76867"/>
    <lineage>
        <taxon>Eukaryota</taxon>
        <taxon>Fungi</taxon>
        <taxon>Dikarya</taxon>
        <taxon>Basidiomycota</taxon>
        <taxon>Agaricomycotina</taxon>
        <taxon>Agaricomycetes</taxon>
        <taxon>Agaricomycetidae</taxon>
        <taxon>Agaricales</taxon>
        <taxon>Agaricineae</taxon>
        <taxon>Hymenogastraceae</taxon>
        <taxon>Hebeloma</taxon>
    </lineage>
</organism>
<dbReference type="InterPro" id="IPR013083">
    <property type="entry name" value="Znf_RING/FYVE/PHD"/>
</dbReference>
<feature type="compositionally biased region" description="Basic residues" evidence="10">
    <location>
        <begin position="1087"/>
        <end position="1104"/>
    </location>
</feature>
<dbReference type="OrthoDB" id="423559at2759"/>
<keyword evidence="3" id="KW-0547">Nucleotide-binding</keyword>
<reference evidence="15" key="2">
    <citation type="submission" date="2015-01" db="EMBL/GenBank/DDBJ databases">
        <title>Evolutionary Origins and Diversification of the Mycorrhizal Mutualists.</title>
        <authorList>
            <consortium name="DOE Joint Genome Institute"/>
            <consortium name="Mycorrhizal Genomics Consortium"/>
            <person name="Kohler A."/>
            <person name="Kuo A."/>
            <person name="Nagy L.G."/>
            <person name="Floudas D."/>
            <person name="Copeland A."/>
            <person name="Barry K.W."/>
            <person name="Cichocki N."/>
            <person name="Veneault-Fourrey C."/>
            <person name="LaButti K."/>
            <person name="Lindquist E.A."/>
            <person name="Lipzen A."/>
            <person name="Lundell T."/>
            <person name="Morin E."/>
            <person name="Murat C."/>
            <person name="Riley R."/>
            <person name="Ohm R."/>
            <person name="Sun H."/>
            <person name="Tunlid A."/>
            <person name="Henrissat B."/>
            <person name="Grigoriev I.V."/>
            <person name="Hibbett D.S."/>
            <person name="Martin F."/>
        </authorList>
    </citation>
    <scope>NUCLEOTIDE SEQUENCE [LARGE SCALE GENOMIC DNA]</scope>
    <source>
        <strain evidence="15">h7</strain>
    </source>
</reference>
<evidence type="ECO:0000256" key="8">
    <source>
        <dbReference type="ARBA" id="ARBA00022840"/>
    </source>
</evidence>
<dbReference type="GO" id="GO:0008094">
    <property type="term" value="F:ATP-dependent activity, acting on DNA"/>
    <property type="evidence" value="ECO:0007669"/>
    <property type="project" value="TreeGrafter"/>
</dbReference>
<feature type="region of interest" description="Disordered" evidence="10">
    <location>
        <begin position="169"/>
        <end position="190"/>
    </location>
</feature>
<sequence length="1382" mass="154974">MTHHSDSALAAFAKNHLALPSSVRDDRVPRFYIEELRQHMVLYPTEDQFRVTLQPGKGLGYVTCLKNGCNEVVPLVRRVRAHDGGKSDGFGSLSAYRSHISESHSAYRHRLRLKSETAPLTSVRSGTASLIKGPVKVEGATPSIPQTRAILPVDVSHTRHSVRVKAEATESTITSQPSTKPTARRVSRRESTVLVKPEVIESTIPRKRPSDVALVSENFQSTDPVADSKQSPPKKAKTEVGTKTPLAQVTNTSVASSSRSLPTMYPTFPDPFNGPFDDPFNDPYVKLQNIQIEMAIQENALDELRRKPSLSSEDQSTITHRRNELQRLRDLEKETNFFLMDTQPIPKDRSFVKKEPVVDEVETLANIVNRYSTPRKSNGPQAFPMPMDVDRKPFIKPEPPAAPRLSNLSQFLPPPTVVSNKPLVTPPKQPVASGSKGPSPPFPKYGPFLPSDLDMNPASRSKGPSPPVPKYEACPSEDFDMDTSDSENEDYPRIPPAIADDLVNRIGINVPAPIDNDAQDDNGDYYGRGRDLFEGPRASADDLEKFLVAAGNAATFDGNASVDKALKFLGLENLTDKLPGMEVSLMAHQVLGVAWMVEKEKSVFLGGCLADEMGLGKTIQMIATILKNPSTDPDCKTTLIIDPLALLDQWKAEIEERTNCGMKCLIYHGSSKTKRKTELMKYDVVLTTFGTMAQEWPDYEKEMKAKAKAKKRGDDFIASDDDDEMYDPAYRSKKRKQQAGLLFQVTFYRIVGDEGQTIRNRRTRTSRAITDLQATHRWLLTGTPIVNTLADVYGYLRFLKIRPWYDWNRFQGEVGIYEKKNPALAVTRLQTIMHTFLLRRKKDSMLDGKKLIELPEKEVKLIKLEFSEEERDIYQMVEARSQAKFNRYLREGTVLKNYHQVLVLLLRLRQICSHPSLIQEDGVAFVDPNEADVKPEFATELTRARRLVSSEFVDKMKEKFKQAALGRIQAEKESADATIEEEDCPICYDVMTDAVITPCTHIFCRGSDVLNRAPPPQGGADEPVPKADERPCPVCRAFIGPEKFFSREAFEPTDRELNPVAQDDEVEEDAIVISEDEDEAPIYDRKGKGKAAPKPTKSRRKARRAFAESDDEGDDVNYSGSEEEDNSDDDMSDFIVGSDEDEEEKDARRALKKRLGKKRAHVILDSDEEDDTPEEKEVIFGVRKKTTLSKAAIKLMPRFLPSSKMKYMMDELLKLQKTNPEEKTLLVSQWTGCLSLISAYLTEHGIPHVKYQGDMSRTKRDQAVTIFMAKEKARVMLMSLKCGGVGLNLTRANNVISLDLGWSQAVESQAFDRVHRVGQMRKVHVQRVVIADTVEDRILKMQERKQTLADGSLGEGSGKKIGKLSVKELANLFGLDARGRVL</sequence>
<dbReference type="Gene3D" id="3.40.50.300">
    <property type="entry name" value="P-loop containing nucleotide triphosphate hydrolases"/>
    <property type="match status" value="2"/>
</dbReference>
<dbReference type="CDD" id="cd18793">
    <property type="entry name" value="SF2_C_SNF"/>
    <property type="match status" value="1"/>
</dbReference>
<evidence type="ECO:0000256" key="4">
    <source>
        <dbReference type="ARBA" id="ARBA00022771"/>
    </source>
</evidence>
<keyword evidence="6" id="KW-0347">Helicase</keyword>
<evidence type="ECO:0000313" key="14">
    <source>
        <dbReference type="EMBL" id="KIM36679.1"/>
    </source>
</evidence>
<dbReference type="SUPFAM" id="SSF52540">
    <property type="entry name" value="P-loop containing nucleoside triphosphate hydrolases"/>
    <property type="match status" value="2"/>
</dbReference>
<feature type="domain" description="Helicase ATP-binding" evidence="12">
    <location>
        <begin position="598"/>
        <end position="802"/>
    </location>
</feature>
<keyword evidence="8" id="KW-0067">ATP-binding</keyword>
<keyword evidence="7" id="KW-0862">Zinc</keyword>
<dbReference type="PROSITE" id="PS51194">
    <property type="entry name" value="HELICASE_CTER"/>
    <property type="match status" value="1"/>
</dbReference>
<evidence type="ECO:0000259" key="13">
    <source>
        <dbReference type="PROSITE" id="PS51194"/>
    </source>
</evidence>
<dbReference type="Pfam" id="PF00271">
    <property type="entry name" value="Helicase_C"/>
    <property type="match status" value="1"/>
</dbReference>
<dbReference type="InterPro" id="IPR014001">
    <property type="entry name" value="Helicase_ATP-bd"/>
</dbReference>
<evidence type="ECO:0000259" key="12">
    <source>
        <dbReference type="PROSITE" id="PS51192"/>
    </source>
</evidence>
<dbReference type="SMART" id="SM00487">
    <property type="entry name" value="DEXDc"/>
    <property type="match status" value="1"/>
</dbReference>
<dbReference type="PROSITE" id="PS51192">
    <property type="entry name" value="HELICASE_ATP_BIND_1"/>
    <property type="match status" value="1"/>
</dbReference>
<evidence type="ECO:0000259" key="11">
    <source>
        <dbReference type="PROSITE" id="PS50089"/>
    </source>
</evidence>
<dbReference type="GO" id="GO:0000724">
    <property type="term" value="P:double-strand break repair via homologous recombination"/>
    <property type="evidence" value="ECO:0007669"/>
    <property type="project" value="TreeGrafter"/>
</dbReference>
<dbReference type="InterPro" id="IPR027370">
    <property type="entry name" value="Znf-RING_euk"/>
</dbReference>
<dbReference type="EMBL" id="KN831803">
    <property type="protein sequence ID" value="KIM36679.1"/>
    <property type="molecule type" value="Genomic_DNA"/>
</dbReference>
<dbReference type="SMART" id="SM00184">
    <property type="entry name" value="RING"/>
    <property type="match status" value="1"/>
</dbReference>
<dbReference type="SUPFAM" id="SSF57850">
    <property type="entry name" value="RING/U-box"/>
    <property type="match status" value="1"/>
</dbReference>
<gene>
    <name evidence="14" type="ORF">M413DRAFT_31515</name>
</gene>
<feature type="region of interest" description="Disordered" evidence="10">
    <location>
        <begin position="396"/>
        <end position="473"/>
    </location>
</feature>
<evidence type="ECO:0000313" key="15">
    <source>
        <dbReference type="Proteomes" id="UP000053424"/>
    </source>
</evidence>
<accession>A0A0C3BXB3</accession>
<dbReference type="PANTHER" id="PTHR45626">
    <property type="entry name" value="TRANSCRIPTION TERMINATION FACTOR 2-RELATED"/>
    <property type="match status" value="1"/>
</dbReference>
<feature type="compositionally biased region" description="Acidic residues" evidence="10">
    <location>
        <begin position="1062"/>
        <end position="1081"/>
    </location>
</feature>
<feature type="region of interest" description="Disordered" evidence="10">
    <location>
        <begin position="1049"/>
        <end position="1148"/>
    </location>
</feature>
<feature type="compositionally biased region" description="Polar residues" evidence="10">
    <location>
        <begin position="217"/>
        <end position="231"/>
    </location>
</feature>
<evidence type="ECO:0000256" key="10">
    <source>
        <dbReference type="SAM" id="MobiDB-lite"/>
    </source>
</evidence>
<dbReference type="InterPro" id="IPR049730">
    <property type="entry name" value="SNF2/RAD54-like_C"/>
</dbReference>
<evidence type="ECO:0000256" key="5">
    <source>
        <dbReference type="ARBA" id="ARBA00022801"/>
    </source>
</evidence>
<evidence type="ECO:0008006" key="16">
    <source>
        <dbReference type="Google" id="ProtNLM"/>
    </source>
</evidence>
<evidence type="ECO:0000256" key="2">
    <source>
        <dbReference type="ARBA" id="ARBA00022723"/>
    </source>
</evidence>
<dbReference type="Gene3D" id="3.40.50.10810">
    <property type="entry name" value="Tandem AAA-ATPase domain"/>
    <property type="match status" value="1"/>
</dbReference>
<dbReference type="Gene3D" id="3.30.40.10">
    <property type="entry name" value="Zinc/RING finger domain, C3HC4 (zinc finger)"/>
    <property type="match status" value="1"/>
</dbReference>
<dbReference type="PROSITE" id="PS50089">
    <property type="entry name" value="ZF_RING_2"/>
    <property type="match status" value="1"/>
</dbReference>
<dbReference type="InterPro" id="IPR027417">
    <property type="entry name" value="P-loop_NTPase"/>
</dbReference>
<dbReference type="PANTHER" id="PTHR45626:SF16">
    <property type="entry name" value="ATP-DEPENDENT HELICASE ULS1"/>
    <property type="match status" value="1"/>
</dbReference>
<dbReference type="SMART" id="SM00490">
    <property type="entry name" value="HELICc"/>
    <property type="match status" value="1"/>
</dbReference>
<dbReference type="GO" id="GO:0004386">
    <property type="term" value="F:helicase activity"/>
    <property type="evidence" value="ECO:0007669"/>
    <property type="project" value="UniProtKB-KW"/>
</dbReference>
<keyword evidence="2" id="KW-0479">Metal-binding</keyword>